<dbReference type="InterPro" id="IPR032001">
    <property type="entry name" value="SAWADEE_dom"/>
</dbReference>
<comment type="caution">
    <text evidence="2">The sequence shown here is derived from an EMBL/GenBank/DDBJ whole genome shotgun (WGS) entry which is preliminary data.</text>
</comment>
<dbReference type="InterPro" id="IPR039276">
    <property type="entry name" value="SHH1/2"/>
</dbReference>
<dbReference type="Pfam" id="PF16719">
    <property type="entry name" value="SAWADEE"/>
    <property type="match status" value="1"/>
</dbReference>
<organism evidence="2 3">
    <name type="scientific">Rehmannia glutinosa</name>
    <name type="common">Chinese foxglove</name>
    <dbReference type="NCBI Taxonomy" id="99300"/>
    <lineage>
        <taxon>Eukaryota</taxon>
        <taxon>Viridiplantae</taxon>
        <taxon>Streptophyta</taxon>
        <taxon>Embryophyta</taxon>
        <taxon>Tracheophyta</taxon>
        <taxon>Spermatophyta</taxon>
        <taxon>Magnoliopsida</taxon>
        <taxon>eudicotyledons</taxon>
        <taxon>Gunneridae</taxon>
        <taxon>Pentapetalae</taxon>
        <taxon>asterids</taxon>
        <taxon>lamiids</taxon>
        <taxon>Lamiales</taxon>
        <taxon>Orobanchaceae</taxon>
        <taxon>Rehmannieae</taxon>
        <taxon>Rehmannia</taxon>
    </lineage>
</organism>
<name>A0ABR0V5U4_REHGL</name>
<dbReference type="EMBL" id="JABTTQ020001619">
    <property type="protein sequence ID" value="KAK6129676.1"/>
    <property type="molecule type" value="Genomic_DNA"/>
</dbReference>
<sequence length="239" mass="27654">MEKILDESKEQSLDDDFFKKLAKSFNYSNNRAGKPVLKWTEVQSWFQKKQKECLLKETSFDSAKKLPVFPEILTQDKATENLKLPEGEKGPDLASLEFEARSSTDGAWYDVDTFLSHRFISSGGIVSSFISNDVNISHSFRLGLHLIIMRIAVILKLEVYVRYAGFGAEEDEWVSVKNDVRERSVALEHSECQKVKVGDLVVCFQERQDQARYYDAHVIAIQRRLHDIRDDIVYPDEYY</sequence>
<dbReference type="PANTHER" id="PTHR33827:SF3">
    <property type="entry name" value="OS09G0346900 PROTEIN"/>
    <property type="match status" value="1"/>
</dbReference>
<accession>A0ABR0V5U4</accession>
<dbReference type="Proteomes" id="UP001318860">
    <property type="component" value="Unassembled WGS sequence"/>
</dbReference>
<proteinExistence type="predicted"/>
<evidence type="ECO:0000259" key="1">
    <source>
        <dbReference type="Pfam" id="PF16719"/>
    </source>
</evidence>
<evidence type="ECO:0000313" key="3">
    <source>
        <dbReference type="Proteomes" id="UP001318860"/>
    </source>
</evidence>
<feature type="domain" description="SAWADEE" evidence="1">
    <location>
        <begin position="95"/>
        <end position="229"/>
    </location>
</feature>
<reference evidence="2 3" key="1">
    <citation type="journal article" date="2021" name="Comput. Struct. Biotechnol. J.">
        <title>De novo genome assembly of the potent medicinal plant Rehmannia glutinosa using nanopore technology.</title>
        <authorList>
            <person name="Ma L."/>
            <person name="Dong C."/>
            <person name="Song C."/>
            <person name="Wang X."/>
            <person name="Zheng X."/>
            <person name="Niu Y."/>
            <person name="Chen S."/>
            <person name="Feng W."/>
        </authorList>
    </citation>
    <scope>NUCLEOTIDE SEQUENCE [LARGE SCALE GENOMIC DNA]</scope>
    <source>
        <strain evidence="2">DH-2019</strain>
    </source>
</reference>
<gene>
    <name evidence="2" type="ORF">DH2020_036542</name>
</gene>
<dbReference type="PANTHER" id="PTHR33827">
    <property type="entry name" value="PROTEIN SAWADEE HOMEODOMAIN HOMOLOG 2"/>
    <property type="match status" value="1"/>
</dbReference>
<keyword evidence="3" id="KW-1185">Reference proteome</keyword>
<dbReference type="Gene3D" id="2.30.30.140">
    <property type="match status" value="1"/>
</dbReference>
<dbReference type="Gene3D" id="2.40.50.40">
    <property type="match status" value="1"/>
</dbReference>
<evidence type="ECO:0000313" key="2">
    <source>
        <dbReference type="EMBL" id="KAK6129676.1"/>
    </source>
</evidence>
<protein>
    <recommendedName>
        <fullName evidence="1">SAWADEE domain-containing protein</fullName>
    </recommendedName>
</protein>